<organism evidence="3 4">
    <name type="scientific">Hymenobacter frigidus</name>
    <dbReference type="NCBI Taxonomy" id="1524095"/>
    <lineage>
        <taxon>Bacteria</taxon>
        <taxon>Pseudomonadati</taxon>
        <taxon>Bacteroidota</taxon>
        <taxon>Cytophagia</taxon>
        <taxon>Cytophagales</taxon>
        <taxon>Hymenobacteraceae</taxon>
        <taxon>Hymenobacter</taxon>
    </lineage>
</organism>
<gene>
    <name evidence="3" type="ORF">GCM10011495_22860</name>
</gene>
<dbReference type="Gene3D" id="2.60.40.4070">
    <property type="match status" value="1"/>
</dbReference>
<dbReference type="Gene3D" id="2.60.40.10">
    <property type="entry name" value="Immunoglobulins"/>
    <property type="match status" value="1"/>
</dbReference>
<sequence length="1719" mass="187498">MDKKYKQSASSWAFVAVLLGLLLSGSAVRAQSGPVGNEWIVPGQQYYKVKIVHDGLYKIDYQYITQAGIAGVAPSQLQIWRRGRELARYVGGNAAVLDPTTFLEFYALRNDGRLDAELYKDPSAQPHQFYSFYTDTASYFITWSVGSTSRPGRPMVQPTAAGGTIHPHRLTSQVNPKVNLFLDNPLVQFTFLPWIEPGEGFFGRGTATVDCDSIIRNVAPTGPAPLLEVAMFGANTLAHATEVLVVTPAGVQRSLGVIRWTGRTRGIRRFQLLRSDVSPAGRVRVMYRLDASALPGDNYYAAYLRVVAPQLSRWFPNRRSVSFQNDSLLAGPATYEFEADSIPATVVGFDVQDFTNVQRIVSTPGSTVTRRRFVFPGANASATHRLLLADEAFPAVPLLPARRVRFRIINPAVPTFTIITHPQVMGPAAGAPNAARAYANYRASTAGGSYDTLMVTAQQLYDQFNYGEKSWLALRHFSRWLAAASPAGSNRYLLLLGKGIVPSEPVNGSHFARGGEGGLDLVPTSSRAVSDNLLTADYLNDDYVAKLHTGRLTVTTPLQIMNYLNKLKAHELLGSEPWRKNVLHLVGGYDARETAEFKSYLDAGKVRVERPFLGGRVTTEFRVTPNQFPVSIDISAQLNAGLSLITYFGHAAPTIFALNFGSPSTAPNYTNAGKYPFLYLNGCAANATFTRTPTVVEDWLFADQRGALGSLSEFGFSFPAQLGIAQDSLYKLLFNNPQWYGKPITAVHDESVRRLQGSTSFNNAAGIEILLCTGWQGDPTLALFAPPRPDFIASSATLSVTPSAGQGPVRAASADFVLNVGVANPEKITYEPVQIRVTRIFPAGSGRPNQVYPIFTKRQAWGADTTYALTLPNAVGVGGTSTFQVVLDPNNQVLEKSETNNSAQIDFSFLQGGLTIINPTEFAIATTNQPRLVVQSNDPQGAQRVYEFEIDTVATFDRAVQRTTVTAGVVAEWRPTLPATLGQRDSLVWYWRARFQTTGPQEDGSWATSSLRVIPNSPGGWSQSHYTQFKRDARTGVEVNAPTGRWAFANTRVPLVLRTRGGGAPRSAPTFSTIVGPGITLQTVANQASVVGCGVRSPNLLIAVYNPASLNPVAMPATFQRCRLAPDYFYYFSAADTSNPLDTLDNLNYSAVRQQQLDAFLTAVPAGSYVAAVSTNRLRYSLLPAALKARLQSLLGSQLITQLNDGEPLALVGQKLSASTGRLLHERGPDRSNLAILPYNQTIELRDTLQRPSSSGRVVSTRIGPAKEWLNLYSTIKNITPAGKHKLSVVAIDTLGRETVILPRVTLAAQPLGALVSATRYPYLRLELALEDTVTRVPPQLVQWLVTSRGLPEGVVRRDLVAAADYDPAKLAQVAVATGFLDFPVKFQNVSDEAFLPPLRTRINVRDVSQPSRPVVATDLLSSPALLPGITLTLPVHLDIRGKFGTFVTEVVVNPRLQPEQIYSNNELTLAPFSVNDTNVPPTLDVAFDGRHILNGELVSPMPIINIQLSDEDRLRPITDRSVFTVTLTRPGGTPTLVDLTNSSEVQFSVATTQGSVATLKYEPGKNAPLPDGIYTLRVQGRDLGNASAGSQELQVKFEVVNASKITNVYPYPNPVVDKARFVFTVTGQTLPTNMKIQIMTLTGRVVREIFMSELGPLHIGNNITDFAWNGTDSYGDRLANGTYLYRVSLDDPNGQFGRRETAGDQAFKNDWGKVVLMR</sequence>
<dbReference type="RefSeq" id="WP_188562201.1">
    <property type="nucleotide sequence ID" value="NZ_BMGY01000019.1"/>
</dbReference>
<feature type="signal peptide" evidence="1">
    <location>
        <begin position="1"/>
        <end position="30"/>
    </location>
</feature>
<feature type="domain" description="Gingipain" evidence="2">
    <location>
        <begin position="418"/>
        <end position="783"/>
    </location>
</feature>
<comment type="caution">
    <text evidence="3">The sequence shown here is derived from an EMBL/GenBank/DDBJ whole genome shotgun (WGS) entry which is preliminary data.</text>
</comment>
<dbReference type="InterPro" id="IPR013783">
    <property type="entry name" value="Ig-like_fold"/>
</dbReference>
<dbReference type="InterPro" id="IPR001769">
    <property type="entry name" value="Gingipain"/>
</dbReference>
<evidence type="ECO:0000313" key="3">
    <source>
        <dbReference type="EMBL" id="GGH86392.1"/>
    </source>
</evidence>
<keyword evidence="1" id="KW-0732">Signal</keyword>
<accession>A0ABQ2A9E4</accession>
<keyword evidence="4" id="KW-1185">Reference proteome</keyword>
<dbReference type="EMBL" id="BMGY01000019">
    <property type="protein sequence ID" value="GGH86392.1"/>
    <property type="molecule type" value="Genomic_DNA"/>
</dbReference>
<reference evidence="4" key="1">
    <citation type="journal article" date="2019" name="Int. J. Syst. Evol. Microbiol.">
        <title>The Global Catalogue of Microorganisms (GCM) 10K type strain sequencing project: providing services to taxonomists for standard genome sequencing and annotation.</title>
        <authorList>
            <consortium name="The Broad Institute Genomics Platform"/>
            <consortium name="The Broad Institute Genome Sequencing Center for Infectious Disease"/>
            <person name="Wu L."/>
            <person name="Ma J."/>
        </authorList>
    </citation>
    <scope>NUCLEOTIDE SEQUENCE [LARGE SCALE GENOMIC DNA]</scope>
    <source>
        <strain evidence="4">CGMCC 1.14966</strain>
    </source>
</reference>
<evidence type="ECO:0000313" key="4">
    <source>
        <dbReference type="Proteomes" id="UP000637774"/>
    </source>
</evidence>
<evidence type="ECO:0000256" key="1">
    <source>
        <dbReference type="SAM" id="SignalP"/>
    </source>
</evidence>
<evidence type="ECO:0000259" key="2">
    <source>
        <dbReference type="Pfam" id="PF01364"/>
    </source>
</evidence>
<proteinExistence type="predicted"/>
<name>A0ABQ2A9E4_9BACT</name>
<dbReference type="SUPFAM" id="SSF52129">
    <property type="entry name" value="Caspase-like"/>
    <property type="match status" value="1"/>
</dbReference>
<dbReference type="Gene3D" id="3.40.50.1460">
    <property type="match status" value="1"/>
</dbReference>
<feature type="chain" id="PRO_5045041466" description="Gingipain domain-containing protein" evidence="1">
    <location>
        <begin position="31"/>
        <end position="1719"/>
    </location>
</feature>
<protein>
    <recommendedName>
        <fullName evidence="2">Gingipain domain-containing protein</fullName>
    </recommendedName>
</protein>
<dbReference type="Proteomes" id="UP000637774">
    <property type="component" value="Unassembled WGS sequence"/>
</dbReference>
<dbReference type="InterPro" id="IPR029030">
    <property type="entry name" value="Caspase-like_dom_sf"/>
</dbReference>
<dbReference type="Pfam" id="PF01364">
    <property type="entry name" value="Peptidase_C25"/>
    <property type="match status" value="1"/>
</dbReference>